<dbReference type="GO" id="GO:0008113">
    <property type="term" value="F:peptide-methionine (S)-S-oxide reductase activity"/>
    <property type="evidence" value="ECO:0007669"/>
    <property type="project" value="UniProtKB-EC"/>
</dbReference>
<dbReference type="PANTHER" id="PTHR42799:SF3">
    <property type="entry name" value="PEPTIDE METHIONINE SULFOXIDE REDUCTASE A5"/>
    <property type="match status" value="1"/>
</dbReference>
<dbReference type="STRING" id="335543.Sfum_2332"/>
<dbReference type="eggNOG" id="COG0225">
    <property type="taxonomic scope" value="Bacteria"/>
</dbReference>
<comment type="catalytic activity">
    <reaction evidence="4">
        <text>[thioredoxin]-disulfide + L-methionine + H2O = L-methionine (S)-S-oxide + [thioredoxin]-dithiol</text>
        <dbReference type="Rhea" id="RHEA:19993"/>
        <dbReference type="Rhea" id="RHEA-COMP:10698"/>
        <dbReference type="Rhea" id="RHEA-COMP:10700"/>
        <dbReference type="ChEBI" id="CHEBI:15377"/>
        <dbReference type="ChEBI" id="CHEBI:29950"/>
        <dbReference type="ChEBI" id="CHEBI:50058"/>
        <dbReference type="ChEBI" id="CHEBI:57844"/>
        <dbReference type="ChEBI" id="CHEBI:58772"/>
        <dbReference type="EC" id="1.8.4.11"/>
    </reaction>
</comment>
<gene>
    <name evidence="7" type="ordered locus">Sfum_2332</name>
</gene>
<dbReference type="EMBL" id="CP000478">
    <property type="protein sequence ID" value="ABK18013.1"/>
    <property type="molecule type" value="Genomic_DNA"/>
</dbReference>
<dbReference type="InterPro" id="IPR036509">
    <property type="entry name" value="Met_Sox_Rdtase_MsrA_sf"/>
</dbReference>
<dbReference type="Pfam" id="PF01625">
    <property type="entry name" value="PMSR"/>
    <property type="match status" value="1"/>
</dbReference>
<comment type="catalytic activity">
    <reaction evidence="3">
        <text>L-methionyl-[protein] + [thioredoxin]-disulfide + H2O = L-methionyl-(S)-S-oxide-[protein] + [thioredoxin]-dithiol</text>
        <dbReference type="Rhea" id="RHEA:14217"/>
        <dbReference type="Rhea" id="RHEA-COMP:10698"/>
        <dbReference type="Rhea" id="RHEA-COMP:10700"/>
        <dbReference type="Rhea" id="RHEA-COMP:12313"/>
        <dbReference type="Rhea" id="RHEA-COMP:12315"/>
        <dbReference type="ChEBI" id="CHEBI:15377"/>
        <dbReference type="ChEBI" id="CHEBI:16044"/>
        <dbReference type="ChEBI" id="CHEBI:29950"/>
        <dbReference type="ChEBI" id="CHEBI:44120"/>
        <dbReference type="ChEBI" id="CHEBI:50058"/>
        <dbReference type="EC" id="1.8.4.11"/>
    </reaction>
</comment>
<dbReference type="KEGG" id="sfu:Sfum_2332"/>
<evidence type="ECO:0000313" key="8">
    <source>
        <dbReference type="Proteomes" id="UP000001784"/>
    </source>
</evidence>
<dbReference type="SUPFAM" id="SSF55068">
    <property type="entry name" value="Peptide methionine sulfoxide reductase"/>
    <property type="match status" value="1"/>
</dbReference>
<dbReference type="HOGENOM" id="CLU_031040_6_1_7"/>
<evidence type="ECO:0000256" key="3">
    <source>
        <dbReference type="ARBA" id="ARBA00047806"/>
    </source>
</evidence>
<proteinExistence type="predicted"/>
<organism evidence="7 8">
    <name type="scientific">Syntrophobacter fumaroxidans (strain DSM 10017 / MPOB)</name>
    <dbReference type="NCBI Taxonomy" id="335543"/>
    <lineage>
        <taxon>Bacteria</taxon>
        <taxon>Pseudomonadati</taxon>
        <taxon>Thermodesulfobacteriota</taxon>
        <taxon>Syntrophobacteria</taxon>
        <taxon>Syntrophobacterales</taxon>
        <taxon>Syntrophobacteraceae</taxon>
        <taxon>Syntrophobacter</taxon>
    </lineage>
</organism>
<accession>A0LKR1</accession>
<evidence type="ECO:0000259" key="5">
    <source>
        <dbReference type="Pfam" id="PF01625"/>
    </source>
</evidence>
<dbReference type="InterPro" id="IPR049006">
    <property type="entry name" value="MsrA_helical"/>
</dbReference>
<name>A0LKR1_SYNFM</name>
<dbReference type="GO" id="GO:0034599">
    <property type="term" value="P:cellular response to oxidative stress"/>
    <property type="evidence" value="ECO:0007669"/>
    <property type="project" value="TreeGrafter"/>
</dbReference>
<dbReference type="InterPro" id="IPR050162">
    <property type="entry name" value="MsrA_MetSO_reductase"/>
</dbReference>
<evidence type="ECO:0000313" key="7">
    <source>
        <dbReference type="EMBL" id="ABK18013.1"/>
    </source>
</evidence>
<dbReference type="InParanoid" id="A0LKR1"/>
<feature type="domain" description="Selenoprotein methionine sulfoxide reductase A helical" evidence="6">
    <location>
        <begin position="95"/>
        <end position="128"/>
    </location>
</feature>
<dbReference type="GO" id="GO:0005737">
    <property type="term" value="C:cytoplasm"/>
    <property type="evidence" value="ECO:0007669"/>
    <property type="project" value="TreeGrafter"/>
</dbReference>
<reference evidence="7 8" key="1">
    <citation type="submission" date="2006-10" db="EMBL/GenBank/DDBJ databases">
        <title>Complete sequence of Syntrophobacter fumaroxidans MPOB.</title>
        <authorList>
            <consortium name="US DOE Joint Genome Institute"/>
            <person name="Copeland A."/>
            <person name="Lucas S."/>
            <person name="Lapidus A."/>
            <person name="Barry K."/>
            <person name="Detter J.C."/>
            <person name="Glavina del Rio T."/>
            <person name="Hammon N."/>
            <person name="Israni S."/>
            <person name="Pitluck S."/>
            <person name="Goltsman E.G."/>
            <person name="Martinez M."/>
            <person name="Schmutz J."/>
            <person name="Larimer F."/>
            <person name="Land M."/>
            <person name="Hauser L."/>
            <person name="Kyrpides N."/>
            <person name="Kim E."/>
            <person name="Boone D.R."/>
            <person name="Brockman F."/>
            <person name="Culley D."/>
            <person name="Ferry J."/>
            <person name="Gunsalus R."/>
            <person name="McInerney M.J."/>
            <person name="Morrison M."/>
            <person name="Plugge C."/>
            <person name="Rohlin L."/>
            <person name="Scholten J."/>
            <person name="Sieber J."/>
            <person name="Stams A.J.M."/>
            <person name="Worm P."/>
            <person name="Henstra A.M."/>
            <person name="Richardson P."/>
        </authorList>
    </citation>
    <scope>NUCLEOTIDE SEQUENCE [LARGE SCALE GENOMIC DNA]</scope>
    <source>
        <strain evidence="8">DSM 10017 / MPOB</strain>
    </source>
</reference>
<dbReference type="Proteomes" id="UP000001784">
    <property type="component" value="Chromosome"/>
</dbReference>
<sequence>MVSYERLLEVFWAEHNPSVPPWSKQYMSILFHHDERQKSAALRSRDRESARRMRRVFTEILPAREFYQAESYHQKYYLRRLPEILRELATLYPSDTDLTASTAAARLNGYLGGCGNLAMLEAALKKLDLPPEAGRKLLRHVPGGRH</sequence>
<keyword evidence="8" id="KW-1185">Reference proteome</keyword>
<evidence type="ECO:0000259" key="6">
    <source>
        <dbReference type="Pfam" id="PF20939"/>
    </source>
</evidence>
<evidence type="ECO:0000256" key="2">
    <source>
        <dbReference type="ARBA" id="ARBA00023002"/>
    </source>
</evidence>
<feature type="domain" description="Peptide methionine sulphoxide reductase MsrA" evidence="5">
    <location>
        <begin position="2"/>
        <end position="79"/>
    </location>
</feature>
<evidence type="ECO:0000256" key="1">
    <source>
        <dbReference type="ARBA" id="ARBA00012502"/>
    </source>
</evidence>
<dbReference type="PANTHER" id="PTHR42799">
    <property type="entry name" value="MITOCHONDRIAL PEPTIDE METHIONINE SULFOXIDE REDUCTASE"/>
    <property type="match status" value="1"/>
</dbReference>
<evidence type="ECO:0000256" key="4">
    <source>
        <dbReference type="ARBA" id="ARBA00048782"/>
    </source>
</evidence>
<dbReference type="InterPro" id="IPR002569">
    <property type="entry name" value="Met_Sox_Rdtase_MsrA_dom"/>
</dbReference>
<protein>
    <recommendedName>
        <fullName evidence="1">peptide-methionine (S)-S-oxide reductase</fullName>
        <ecNumber evidence="1">1.8.4.11</ecNumber>
    </recommendedName>
</protein>
<keyword evidence="2" id="KW-0560">Oxidoreductase</keyword>
<dbReference type="Gene3D" id="3.30.1060.10">
    <property type="entry name" value="Peptide methionine sulphoxide reductase MsrA"/>
    <property type="match status" value="1"/>
</dbReference>
<dbReference type="EC" id="1.8.4.11" evidence="1"/>
<dbReference type="Pfam" id="PF20939">
    <property type="entry name" value="MsrA_helical"/>
    <property type="match status" value="1"/>
</dbReference>
<dbReference type="AlphaFoldDB" id="A0LKR1"/>